<feature type="chain" id="PRO_5045766616" description="High-affinity zinc uptake system protein ZnuA" evidence="7">
    <location>
        <begin position="22"/>
        <end position="382"/>
    </location>
</feature>
<evidence type="ECO:0000256" key="1">
    <source>
        <dbReference type="ARBA" id="ARBA00011028"/>
    </source>
</evidence>
<keyword evidence="9" id="KW-1185">Reference proteome</keyword>
<dbReference type="InterPro" id="IPR006127">
    <property type="entry name" value="ZnuA-like"/>
</dbReference>
<keyword evidence="5" id="KW-0864">Zinc transport</keyword>
<keyword evidence="3" id="KW-0813">Transport</keyword>
<proteinExistence type="inferred from homology"/>
<evidence type="ECO:0000256" key="5">
    <source>
        <dbReference type="ARBA" id="ARBA00022906"/>
    </source>
</evidence>
<evidence type="ECO:0000256" key="7">
    <source>
        <dbReference type="SAM" id="SignalP"/>
    </source>
</evidence>
<evidence type="ECO:0000313" key="8">
    <source>
        <dbReference type="EMBL" id="MEL0628203.1"/>
    </source>
</evidence>
<dbReference type="EMBL" id="JBAKAZ010000003">
    <property type="protein sequence ID" value="MEL0628203.1"/>
    <property type="molecule type" value="Genomic_DNA"/>
</dbReference>
<protein>
    <recommendedName>
        <fullName evidence="2">High-affinity zinc uptake system protein ZnuA</fullName>
    </recommendedName>
</protein>
<accession>A0ABU9GLN9</accession>
<dbReference type="Pfam" id="PF01297">
    <property type="entry name" value="ZnuA"/>
    <property type="match status" value="1"/>
</dbReference>
<feature type="compositionally biased region" description="Basic and acidic residues" evidence="6">
    <location>
        <begin position="123"/>
        <end position="210"/>
    </location>
</feature>
<dbReference type="PANTHER" id="PTHR42953:SF3">
    <property type="entry name" value="HIGH-AFFINITY ZINC UPTAKE SYSTEM PROTEIN ZNUA"/>
    <property type="match status" value="1"/>
</dbReference>
<keyword evidence="5" id="KW-0406">Ion transport</keyword>
<evidence type="ECO:0000256" key="4">
    <source>
        <dbReference type="ARBA" id="ARBA00022729"/>
    </source>
</evidence>
<name>A0ABU9GLN9_9GAMM</name>
<feature type="region of interest" description="Disordered" evidence="6">
    <location>
        <begin position="116"/>
        <end position="210"/>
    </location>
</feature>
<dbReference type="SUPFAM" id="SSF53807">
    <property type="entry name" value="Helical backbone' metal receptor"/>
    <property type="match status" value="1"/>
</dbReference>
<dbReference type="Gene3D" id="3.40.50.1980">
    <property type="entry name" value="Nitrogenase molybdenum iron protein domain"/>
    <property type="match status" value="3"/>
</dbReference>
<evidence type="ECO:0000313" key="9">
    <source>
        <dbReference type="Proteomes" id="UP001369082"/>
    </source>
</evidence>
<reference evidence="8 9" key="1">
    <citation type="submission" date="2024-02" db="EMBL/GenBank/DDBJ databases">
        <title>Bacteria isolated from the canopy kelp, Nereocystis luetkeana.</title>
        <authorList>
            <person name="Pfister C.A."/>
            <person name="Younker I.T."/>
            <person name="Light S.H."/>
        </authorList>
    </citation>
    <scope>NUCLEOTIDE SEQUENCE [LARGE SCALE GENOMIC DNA]</scope>
    <source>
        <strain evidence="8 9">TI.1.05</strain>
    </source>
</reference>
<dbReference type="PANTHER" id="PTHR42953">
    <property type="entry name" value="HIGH-AFFINITY ZINC UPTAKE SYSTEM PROTEIN ZNUA-RELATED"/>
    <property type="match status" value="1"/>
</dbReference>
<comment type="similarity">
    <text evidence="1">Belongs to the bacterial solute-binding protein 9 family.</text>
</comment>
<dbReference type="RefSeq" id="WP_341596153.1">
    <property type="nucleotide sequence ID" value="NZ_JBAKAZ010000003.1"/>
</dbReference>
<dbReference type="Proteomes" id="UP001369082">
    <property type="component" value="Unassembled WGS sequence"/>
</dbReference>
<gene>
    <name evidence="8" type="ORF">V6256_01165</name>
</gene>
<keyword evidence="5" id="KW-0862">Zinc</keyword>
<feature type="signal peptide" evidence="7">
    <location>
        <begin position="1"/>
        <end position="21"/>
    </location>
</feature>
<organism evidence="8 9">
    <name type="scientific">Psychromonas aquatilis</name>
    <dbReference type="NCBI Taxonomy" id="2005072"/>
    <lineage>
        <taxon>Bacteria</taxon>
        <taxon>Pseudomonadati</taxon>
        <taxon>Pseudomonadota</taxon>
        <taxon>Gammaproteobacteria</taxon>
        <taxon>Alteromonadales</taxon>
        <taxon>Psychromonadaceae</taxon>
        <taxon>Psychromonas</taxon>
    </lineage>
</organism>
<sequence length="382" mass="42026">MKKILLTFLSIILLPMQFVTAAETPQVVVSIKPIHSLVSGVMEGVATPTLLVKKGSPHAYTLRPSEASALANADLVIWVGHEMESFLEKPLETVAGNAQKLTLSEQLASSLLTTRTGTEWEDEHDHSEHDHAAHEGEHEHDEEHAAHEGEHDHDEEHAAHEGDHDHDEEHAAHEDDHDHDEDHAAHEGEHDHDEEHAAHEGEHAHEAGHHHGAMDLHLWLDPKIAQKIVIESAKKLIEIDPEHSLQYQKNADNLTARLMTLDQQLAEKVAPVKAVPYLAFHSAYQYFETAYGLNAVGSVTIDPDRKPGAKGISEIRQRVKEAGAKAVFSEPQFESSLVQTIIEGTGATTGILDPLGSDIEQGPEAYFTLLNNLTDNLVAGLK</sequence>
<keyword evidence="4 7" id="KW-0732">Signal</keyword>
<evidence type="ECO:0000256" key="3">
    <source>
        <dbReference type="ARBA" id="ARBA00022448"/>
    </source>
</evidence>
<comment type="caution">
    <text evidence="8">The sequence shown here is derived from an EMBL/GenBank/DDBJ whole genome shotgun (WGS) entry which is preliminary data.</text>
</comment>
<dbReference type="InterPro" id="IPR050492">
    <property type="entry name" value="Bact_metal-bind_prot9"/>
</dbReference>
<evidence type="ECO:0000256" key="6">
    <source>
        <dbReference type="SAM" id="MobiDB-lite"/>
    </source>
</evidence>
<evidence type="ECO:0000256" key="2">
    <source>
        <dbReference type="ARBA" id="ARBA00015915"/>
    </source>
</evidence>